<accession>A0A8H6C5E6</accession>
<keyword evidence="2" id="KW-1003">Cell membrane</keyword>
<evidence type="ECO:0000256" key="3">
    <source>
        <dbReference type="ARBA" id="ARBA00022692"/>
    </source>
</evidence>
<reference evidence="6 7" key="1">
    <citation type="submission" date="2020-03" db="EMBL/GenBank/DDBJ databases">
        <title>FDA dAtabase for Regulatory Grade micrObial Sequences (FDA-ARGOS): Supporting development and validation of Infectious Disease Dx tests.</title>
        <authorList>
            <person name="Campos J."/>
            <person name="Goldberg B."/>
            <person name="Tallon L."/>
            <person name="Sadzewicz L."/>
            <person name="Vavikolanu K."/>
            <person name="Mehta A."/>
            <person name="Aluvathingal J."/>
            <person name="Nadendla S."/>
            <person name="Nandy P."/>
            <person name="Geyer C."/>
            <person name="Yan Y."/>
            <person name="Sichtig H."/>
        </authorList>
    </citation>
    <scope>NUCLEOTIDE SEQUENCE [LARGE SCALE GENOMIC DNA]</scope>
    <source>
        <strain evidence="6 7">FDAARGOS_656</strain>
    </source>
</reference>
<dbReference type="Pfam" id="PF13246">
    <property type="entry name" value="Cation_ATPase"/>
    <property type="match status" value="1"/>
</dbReference>
<dbReference type="GO" id="GO:0030007">
    <property type="term" value="P:intracellular potassium ion homeostasis"/>
    <property type="evidence" value="ECO:0007669"/>
    <property type="project" value="TreeGrafter"/>
</dbReference>
<keyword evidence="6" id="KW-0378">Hydrolase</keyword>
<proteinExistence type="predicted"/>
<comment type="caution">
    <text evidence="6">The sequence shown here is derived from an EMBL/GenBank/DDBJ whole genome shotgun (WGS) entry which is preliminary data.</text>
</comment>
<organism evidence="6 7">
    <name type="scientific">Candida albicans</name>
    <name type="common">Yeast</name>
    <dbReference type="NCBI Taxonomy" id="5476"/>
    <lineage>
        <taxon>Eukaryota</taxon>
        <taxon>Fungi</taxon>
        <taxon>Dikarya</taxon>
        <taxon>Ascomycota</taxon>
        <taxon>Saccharomycotina</taxon>
        <taxon>Pichiomycetes</taxon>
        <taxon>Debaryomycetaceae</taxon>
        <taxon>Candida/Lodderomyces clade</taxon>
        <taxon>Candida</taxon>
    </lineage>
</organism>
<evidence type="ECO:0000313" key="7">
    <source>
        <dbReference type="Proteomes" id="UP000536275"/>
    </source>
</evidence>
<comment type="subcellular location">
    <subcellularLocation>
        <location evidence="1">Cell membrane</location>
        <topology evidence="1">Multi-pass membrane protein</topology>
    </subcellularLocation>
</comment>
<dbReference type="AlphaFoldDB" id="A0A8H6C5E6"/>
<dbReference type="GO" id="GO:0005391">
    <property type="term" value="F:P-type sodium:potassium-exchanging transporter activity"/>
    <property type="evidence" value="ECO:0007669"/>
    <property type="project" value="TreeGrafter"/>
</dbReference>
<dbReference type="GO" id="GO:0005886">
    <property type="term" value="C:plasma membrane"/>
    <property type="evidence" value="ECO:0007669"/>
    <property type="project" value="UniProtKB-SubCell"/>
</dbReference>
<dbReference type="Gene3D" id="3.40.50.1000">
    <property type="entry name" value="HAD superfamily/HAD-like"/>
    <property type="match status" value="1"/>
</dbReference>
<dbReference type="GO" id="GO:1902600">
    <property type="term" value="P:proton transmembrane transport"/>
    <property type="evidence" value="ECO:0007669"/>
    <property type="project" value="TreeGrafter"/>
</dbReference>
<sequence>MCGTLASCSVLCFDKTGTLTQNNMKVTLSCIGDKLHEESEKEENNDIFDSCAATQVFTIGALCNEATIVNDTALGGNATDRAILQFVEKNTSTEILKAKWMKKLDIPFNSKDKYMISLVEPVKTTATSMKSAPDVLIDNCQFRMNENGTLQPLTTDEIQYYKDIQRKWSSDGKRVILFASKMVSRQSLNLADRITSANKLKEEISSGLIFMGLVGIEDPPRKNIDHVIGILRDAGIKIVMITGDFELTGVSIAKQCGIITSEKLPK</sequence>
<keyword evidence="5" id="KW-0472">Membrane</keyword>
<dbReference type="SUPFAM" id="SSF81660">
    <property type="entry name" value="Metal cation-transporting ATPase, ATP-binding domain N"/>
    <property type="match status" value="1"/>
</dbReference>
<dbReference type="GO" id="GO:0036376">
    <property type="term" value="P:sodium ion export across plasma membrane"/>
    <property type="evidence" value="ECO:0007669"/>
    <property type="project" value="TreeGrafter"/>
</dbReference>
<dbReference type="GO" id="GO:1990573">
    <property type="term" value="P:potassium ion import across plasma membrane"/>
    <property type="evidence" value="ECO:0007669"/>
    <property type="project" value="TreeGrafter"/>
</dbReference>
<dbReference type="Proteomes" id="UP000536275">
    <property type="component" value="Unassembled WGS sequence"/>
</dbReference>
<dbReference type="InterPro" id="IPR023299">
    <property type="entry name" value="ATPase_P-typ_cyto_dom_N"/>
</dbReference>
<dbReference type="GO" id="GO:0006883">
    <property type="term" value="P:intracellular sodium ion homeostasis"/>
    <property type="evidence" value="ECO:0007669"/>
    <property type="project" value="TreeGrafter"/>
</dbReference>
<keyword evidence="3" id="KW-0812">Transmembrane</keyword>
<evidence type="ECO:0000256" key="5">
    <source>
        <dbReference type="ARBA" id="ARBA00023136"/>
    </source>
</evidence>
<dbReference type="InterPro" id="IPR050510">
    <property type="entry name" value="Cation_transp_ATPase_P-type"/>
</dbReference>
<evidence type="ECO:0000256" key="2">
    <source>
        <dbReference type="ARBA" id="ARBA00022475"/>
    </source>
</evidence>
<name>A0A8H6C5E6_CANAX</name>
<protein>
    <submittedName>
        <fullName evidence="6">Haloacid dehalogenase-like hydrolase family protein</fullName>
    </submittedName>
</protein>
<evidence type="ECO:0000256" key="1">
    <source>
        <dbReference type="ARBA" id="ARBA00004651"/>
    </source>
</evidence>
<dbReference type="PRINTS" id="PR00121">
    <property type="entry name" value="NAKATPASE"/>
</dbReference>
<evidence type="ECO:0000313" key="6">
    <source>
        <dbReference type="EMBL" id="KAF6071994.1"/>
    </source>
</evidence>
<dbReference type="InterPro" id="IPR018303">
    <property type="entry name" value="ATPase_P-typ_P_site"/>
</dbReference>
<dbReference type="InterPro" id="IPR023214">
    <property type="entry name" value="HAD_sf"/>
</dbReference>
<dbReference type="GO" id="GO:0016787">
    <property type="term" value="F:hydrolase activity"/>
    <property type="evidence" value="ECO:0007669"/>
    <property type="project" value="UniProtKB-KW"/>
</dbReference>
<keyword evidence="4" id="KW-1133">Transmembrane helix</keyword>
<dbReference type="InterPro" id="IPR036412">
    <property type="entry name" value="HAD-like_sf"/>
</dbReference>
<dbReference type="SUPFAM" id="SSF56784">
    <property type="entry name" value="HAD-like"/>
    <property type="match status" value="1"/>
</dbReference>
<dbReference type="PROSITE" id="PS00154">
    <property type="entry name" value="ATPASE_E1_E2"/>
    <property type="match status" value="1"/>
</dbReference>
<dbReference type="GO" id="GO:0000166">
    <property type="term" value="F:nucleotide binding"/>
    <property type="evidence" value="ECO:0007669"/>
    <property type="project" value="InterPro"/>
</dbReference>
<dbReference type="PANTHER" id="PTHR43294:SF21">
    <property type="entry name" value="CATION TRANSPORTING ATPASE"/>
    <property type="match status" value="1"/>
</dbReference>
<dbReference type="Gene3D" id="3.40.1110.10">
    <property type="entry name" value="Calcium-transporting ATPase, cytoplasmic domain N"/>
    <property type="match status" value="1"/>
</dbReference>
<evidence type="ECO:0000256" key="4">
    <source>
        <dbReference type="ARBA" id="ARBA00022989"/>
    </source>
</evidence>
<dbReference type="PRINTS" id="PR00119">
    <property type="entry name" value="CATATPASE"/>
</dbReference>
<dbReference type="EMBL" id="JABWAD010000010">
    <property type="protein sequence ID" value="KAF6071994.1"/>
    <property type="molecule type" value="Genomic_DNA"/>
</dbReference>
<dbReference type="PANTHER" id="PTHR43294">
    <property type="entry name" value="SODIUM/POTASSIUM-TRANSPORTING ATPASE SUBUNIT ALPHA"/>
    <property type="match status" value="1"/>
</dbReference>
<gene>
    <name evidence="6" type="ORF">FOB64_000943</name>
</gene>